<comment type="cofactor">
    <cofactor evidence="1">
        <name>Ca(2+)</name>
        <dbReference type="ChEBI" id="CHEBI:29108"/>
    </cofactor>
</comment>
<reference evidence="5" key="1">
    <citation type="submission" date="2017-02" db="EMBL/GenBank/DDBJ databases">
        <authorList>
            <person name="Varghese N."/>
            <person name="Submissions S."/>
        </authorList>
    </citation>
    <scope>NUCLEOTIDE SEQUENCE [LARGE SCALE GENOMIC DNA]</scope>
    <source>
        <strain evidence="5">DSM 22385</strain>
    </source>
</reference>
<dbReference type="AlphaFoldDB" id="A0A1T5AD68"/>
<dbReference type="CDD" id="cd09024">
    <property type="entry name" value="Aldose_epim_lacX"/>
    <property type="match status" value="1"/>
</dbReference>
<accession>A0A1T5AD68</accession>
<keyword evidence="3" id="KW-0106">Calcium</keyword>
<dbReference type="InterPro" id="IPR011013">
    <property type="entry name" value="Gal_mutarotase_sf_dom"/>
</dbReference>
<dbReference type="PANTHER" id="PTHR11122:SF13">
    <property type="entry name" value="GLUCOSE-6-PHOSPHATE 1-EPIMERASE"/>
    <property type="match status" value="1"/>
</dbReference>
<dbReference type="PANTHER" id="PTHR11122">
    <property type="entry name" value="APOSPORY-ASSOCIATED PROTEIN C-RELATED"/>
    <property type="match status" value="1"/>
</dbReference>
<gene>
    <name evidence="4" type="ORF">SAMN05661099_0594</name>
</gene>
<dbReference type="OrthoDB" id="9795355at2"/>
<evidence type="ECO:0000256" key="2">
    <source>
        <dbReference type="ARBA" id="ARBA00011245"/>
    </source>
</evidence>
<proteinExistence type="predicted"/>
<comment type="subunit">
    <text evidence="2">Monomer.</text>
</comment>
<dbReference type="Pfam" id="PF01263">
    <property type="entry name" value="Aldose_epim"/>
    <property type="match status" value="1"/>
</dbReference>
<evidence type="ECO:0000313" key="5">
    <source>
        <dbReference type="Proteomes" id="UP000189981"/>
    </source>
</evidence>
<dbReference type="RefSeq" id="WP_079701158.1">
    <property type="nucleotide sequence ID" value="NZ_FUYR01000001.1"/>
</dbReference>
<dbReference type="InterPro" id="IPR037481">
    <property type="entry name" value="LacX"/>
</dbReference>
<dbReference type="GO" id="GO:0005975">
    <property type="term" value="P:carbohydrate metabolic process"/>
    <property type="evidence" value="ECO:0007669"/>
    <property type="project" value="InterPro"/>
</dbReference>
<evidence type="ECO:0000313" key="4">
    <source>
        <dbReference type="EMBL" id="SKB32918.1"/>
    </source>
</evidence>
<dbReference type="GO" id="GO:0030246">
    <property type="term" value="F:carbohydrate binding"/>
    <property type="evidence" value="ECO:0007669"/>
    <property type="project" value="InterPro"/>
</dbReference>
<dbReference type="EMBL" id="FUYR01000001">
    <property type="protein sequence ID" value="SKB32918.1"/>
    <property type="molecule type" value="Genomic_DNA"/>
</dbReference>
<dbReference type="InterPro" id="IPR014718">
    <property type="entry name" value="GH-type_carb-bd"/>
</dbReference>
<sequence>MVTLQNEFLKVEISPLGAQLTSIVNKFNKVEHLWQGNPAIWAFHAPNLFPVVGECFNKEIKVNGSVYPMERHGFARTSQFVMQDCTDVHAKFSLTHSEATHRSYPFKFTFQVLYDLFDSELRVSYKVINLDEGAICFSVGAHPAFNIPFFKGEKYDDYYIEFEQEEELIKHLFSDDGYFNGQTETVVQNGNRIDLKKDLFSAGALVFKKLISREVLIKNHKTPNFISVSFPHFESLGIWAAPGGDFVCIEPWLGYGDNIGGPGEFRNKEGIRTLEHGHVFEVDYTIGIT</sequence>
<dbReference type="SUPFAM" id="SSF74650">
    <property type="entry name" value="Galactose mutarotase-like"/>
    <property type="match status" value="1"/>
</dbReference>
<organism evidence="4 5">
    <name type="scientific">Daejeonella lutea</name>
    <dbReference type="NCBI Taxonomy" id="572036"/>
    <lineage>
        <taxon>Bacteria</taxon>
        <taxon>Pseudomonadati</taxon>
        <taxon>Bacteroidota</taxon>
        <taxon>Sphingobacteriia</taxon>
        <taxon>Sphingobacteriales</taxon>
        <taxon>Sphingobacteriaceae</taxon>
        <taxon>Daejeonella</taxon>
    </lineage>
</organism>
<evidence type="ECO:0000256" key="1">
    <source>
        <dbReference type="ARBA" id="ARBA00001913"/>
    </source>
</evidence>
<dbReference type="InterPro" id="IPR008183">
    <property type="entry name" value="Aldose_1/G6P_1-epimerase"/>
</dbReference>
<evidence type="ECO:0000256" key="3">
    <source>
        <dbReference type="ARBA" id="ARBA00022837"/>
    </source>
</evidence>
<dbReference type="GO" id="GO:0016853">
    <property type="term" value="F:isomerase activity"/>
    <property type="evidence" value="ECO:0007669"/>
    <property type="project" value="InterPro"/>
</dbReference>
<name>A0A1T5AD68_9SPHI</name>
<dbReference type="Proteomes" id="UP000189981">
    <property type="component" value="Unassembled WGS sequence"/>
</dbReference>
<dbReference type="STRING" id="572036.SAMN05661099_0594"/>
<protein>
    <submittedName>
        <fullName evidence="4">Galactose mutarotase</fullName>
    </submittedName>
</protein>
<keyword evidence="5" id="KW-1185">Reference proteome</keyword>
<dbReference type="Gene3D" id="2.70.98.10">
    <property type="match status" value="1"/>
</dbReference>